<dbReference type="EMBL" id="JAGQKY010000154">
    <property type="protein sequence ID" value="MCA9397820.1"/>
    <property type="molecule type" value="Genomic_DNA"/>
</dbReference>
<dbReference type="Pfam" id="PF03477">
    <property type="entry name" value="ATP-cone"/>
    <property type="match status" value="1"/>
</dbReference>
<dbReference type="GO" id="GO:0005524">
    <property type="term" value="F:ATP binding"/>
    <property type="evidence" value="ECO:0007669"/>
    <property type="project" value="UniProtKB-UniRule"/>
</dbReference>
<feature type="non-terminal residue" evidence="5">
    <location>
        <position position="87"/>
    </location>
</feature>
<evidence type="ECO:0000313" key="6">
    <source>
        <dbReference type="Proteomes" id="UP000699691"/>
    </source>
</evidence>
<evidence type="ECO:0000313" key="5">
    <source>
        <dbReference type="EMBL" id="MCA9397820.1"/>
    </source>
</evidence>
<name>A0A955LWH6_UNCKA</name>
<evidence type="ECO:0000256" key="3">
    <source>
        <dbReference type="PROSITE-ProRule" id="PRU00492"/>
    </source>
</evidence>
<comment type="caution">
    <text evidence="5">The sequence shown here is derived from an EMBL/GenBank/DDBJ whole genome shotgun (WGS) entry which is preliminary data.</text>
</comment>
<dbReference type="InterPro" id="IPR005144">
    <property type="entry name" value="ATP-cone_dom"/>
</dbReference>
<dbReference type="Proteomes" id="UP000699691">
    <property type="component" value="Unassembled WGS sequence"/>
</dbReference>
<dbReference type="PROSITE" id="PS51161">
    <property type="entry name" value="ATP_CONE"/>
    <property type="match status" value="1"/>
</dbReference>
<dbReference type="AlphaFoldDB" id="A0A955LWH6"/>
<gene>
    <name evidence="5" type="ORF">KC573_03245</name>
</gene>
<reference evidence="5" key="2">
    <citation type="journal article" date="2021" name="Microbiome">
        <title>Successional dynamics and alternative stable states in a saline activated sludge microbial community over 9 years.</title>
        <authorList>
            <person name="Wang Y."/>
            <person name="Ye J."/>
            <person name="Ju F."/>
            <person name="Liu L."/>
            <person name="Boyd J.A."/>
            <person name="Deng Y."/>
            <person name="Parks D.H."/>
            <person name="Jiang X."/>
            <person name="Yin X."/>
            <person name="Woodcroft B.J."/>
            <person name="Tyson G.W."/>
            <person name="Hugenholtz P."/>
            <person name="Polz M.F."/>
            <person name="Zhang T."/>
        </authorList>
    </citation>
    <scope>NUCLEOTIDE SEQUENCE</scope>
    <source>
        <strain evidence="5">HKST-UBA02</strain>
    </source>
</reference>
<evidence type="ECO:0000256" key="1">
    <source>
        <dbReference type="ARBA" id="ARBA00022741"/>
    </source>
</evidence>
<evidence type="ECO:0000259" key="4">
    <source>
        <dbReference type="PROSITE" id="PS51161"/>
    </source>
</evidence>
<reference evidence="5" key="1">
    <citation type="submission" date="2020-04" db="EMBL/GenBank/DDBJ databases">
        <authorList>
            <person name="Zhang T."/>
        </authorList>
    </citation>
    <scope>NUCLEOTIDE SEQUENCE</scope>
    <source>
        <strain evidence="5">HKST-UBA02</strain>
    </source>
</reference>
<proteinExistence type="predicted"/>
<protein>
    <submittedName>
        <fullName evidence="5">Response regulator SirA</fullName>
    </submittedName>
</protein>
<accession>A0A955LWH6</accession>
<keyword evidence="1 3" id="KW-0547">Nucleotide-binding</keyword>
<organism evidence="5 6">
    <name type="scientific">candidate division WWE3 bacterium</name>
    <dbReference type="NCBI Taxonomy" id="2053526"/>
    <lineage>
        <taxon>Bacteria</taxon>
        <taxon>Katanobacteria</taxon>
    </lineage>
</organism>
<evidence type="ECO:0000256" key="2">
    <source>
        <dbReference type="ARBA" id="ARBA00022840"/>
    </source>
</evidence>
<sequence length="87" mass="9647">MKFHNVIKQSGDKQPFNSSKIADSIYKAATKVGGKDKSLADNIAIEVIALLEERYPTQREITTEEIGNSVEKVLIENGHAKTAKEFI</sequence>
<keyword evidence="2 3" id="KW-0067">ATP-binding</keyword>
<feature type="domain" description="ATP-cone" evidence="4">
    <location>
        <begin position="4"/>
        <end position="87"/>
    </location>
</feature>